<evidence type="ECO:0000256" key="8">
    <source>
        <dbReference type="ARBA" id="ARBA00022840"/>
    </source>
</evidence>
<feature type="domain" description="Histidine kinase" evidence="11">
    <location>
        <begin position="392"/>
        <end position="603"/>
    </location>
</feature>
<dbReference type="Gene3D" id="3.30.450.20">
    <property type="entry name" value="PAS domain"/>
    <property type="match status" value="1"/>
</dbReference>
<keyword evidence="10" id="KW-1133">Transmembrane helix</keyword>
<comment type="subcellular location">
    <subcellularLocation>
        <location evidence="2">Membrane</location>
    </subcellularLocation>
</comment>
<name>A0A550J7S3_9BACT</name>
<dbReference type="InterPro" id="IPR003594">
    <property type="entry name" value="HATPase_dom"/>
</dbReference>
<feature type="domain" description="PAS" evidence="12">
    <location>
        <begin position="253"/>
        <end position="327"/>
    </location>
</feature>
<dbReference type="PROSITE" id="PS50109">
    <property type="entry name" value="HIS_KIN"/>
    <property type="match status" value="1"/>
</dbReference>
<dbReference type="GO" id="GO:0005524">
    <property type="term" value="F:ATP binding"/>
    <property type="evidence" value="ECO:0007669"/>
    <property type="project" value="UniProtKB-KW"/>
</dbReference>
<dbReference type="SMART" id="SM00091">
    <property type="entry name" value="PAS"/>
    <property type="match status" value="1"/>
</dbReference>
<keyword evidence="9" id="KW-0902">Two-component regulatory system</keyword>
<dbReference type="CDD" id="cd00130">
    <property type="entry name" value="PAS"/>
    <property type="match status" value="1"/>
</dbReference>
<dbReference type="GO" id="GO:0016020">
    <property type="term" value="C:membrane"/>
    <property type="evidence" value="ECO:0007669"/>
    <property type="project" value="UniProtKB-SubCell"/>
</dbReference>
<keyword evidence="6" id="KW-0547">Nucleotide-binding</keyword>
<keyword evidence="10" id="KW-0472">Membrane</keyword>
<organism evidence="14 15">
    <name type="scientific">Trichloromonas acetexigens</name>
    <dbReference type="NCBI Taxonomy" id="38815"/>
    <lineage>
        <taxon>Bacteria</taxon>
        <taxon>Pseudomonadati</taxon>
        <taxon>Thermodesulfobacteriota</taxon>
        <taxon>Desulfuromonadia</taxon>
        <taxon>Desulfuromonadales</taxon>
        <taxon>Trichloromonadaceae</taxon>
        <taxon>Trichloromonas</taxon>
    </lineage>
</organism>
<evidence type="ECO:0000256" key="9">
    <source>
        <dbReference type="ARBA" id="ARBA00023012"/>
    </source>
</evidence>
<protein>
    <recommendedName>
        <fullName evidence="3">histidine kinase</fullName>
        <ecNumber evidence="3">2.7.13.3</ecNumber>
    </recommendedName>
</protein>
<feature type="transmembrane region" description="Helical" evidence="10">
    <location>
        <begin position="175"/>
        <end position="195"/>
    </location>
</feature>
<dbReference type="SUPFAM" id="SSF47384">
    <property type="entry name" value="Homodimeric domain of signal transducing histidine kinase"/>
    <property type="match status" value="1"/>
</dbReference>
<dbReference type="InterPro" id="IPR035965">
    <property type="entry name" value="PAS-like_dom_sf"/>
</dbReference>
<comment type="caution">
    <text evidence="14">The sequence shown here is derived from an EMBL/GenBank/DDBJ whole genome shotgun (WGS) entry which is preliminary data.</text>
</comment>
<dbReference type="Pfam" id="PF00672">
    <property type="entry name" value="HAMP"/>
    <property type="match status" value="1"/>
</dbReference>
<dbReference type="Gene3D" id="1.10.287.130">
    <property type="match status" value="1"/>
</dbReference>
<dbReference type="PRINTS" id="PR00344">
    <property type="entry name" value="BCTRLSENSOR"/>
</dbReference>
<comment type="catalytic activity">
    <reaction evidence="1">
        <text>ATP + protein L-histidine = ADP + protein N-phospho-L-histidine.</text>
        <dbReference type="EC" id="2.7.13.3"/>
    </reaction>
</comment>
<evidence type="ECO:0000259" key="13">
    <source>
        <dbReference type="PROSITE" id="PS50885"/>
    </source>
</evidence>
<keyword evidence="4" id="KW-0597">Phosphoprotein</keyword>
<dbReference type="SUPFAM" id="SSF55785">
    <property type="entry name" value="PYP-like sensor domain (PAS domain)"/>
    <property type="match status" value="1"/>
</dbReference>
<dbReference type="SMART" id="SM00304">
    <property type="entry name" value="HAMP"/>
    <property type="match status" value="1"/>
</dbReference>
<sequence length="611" mass="67920">MKKIVVIGLSLMLFCFITGGIYIVKSIFDVTNKLEKVISFQRVEILRDNLVHHIKSAQSDLLLQGSPHQSETDATVQYTSEIETVSNLCLDCHHSFDVTFLLKNLKEDIQEYLALISRTLTIQGNPQLLAQARTEAFANGERLLDQVTSLSIASAHKISSRIDKIREDINKTNNFLIACIILGPIPILFLVFFLFQRFKGSIDILVTSTSELGKGDLNYRIDKPLKDEFAILAESFNSMAASLSIEREKFTSANTLYQTLFESAGDSIMITSLENGSTGQIISANRAACEMYGYSVDELLGMKIFSLSPEKEIEEVIAKIKTVLTGEWVRSRLKRRRKDGTLFWADTSFGLLHLGQKKFLLSFCKDISESLRAEEEQQRANQMALVGQMAAGLAHEIKNPLAGIKVGLDVLKGDLDLKAEDREVFARVINEVARMERLLRVLLNYARPPEPQFDLVDLNVLLDNSIRNAEMSVLQDPAKKIIFKKDFLPNLPLVNADSTQLQQVFLNILLNAADAIEGEGVVTTVTRTDGDDAVLIELLDTGHGIDGATLEKIFNPFFTTKRKGTGLGLSICKRLVEQQHGTIEATSRVGAGTRFIIRIPTAQNKGNVSHG</sequence>
<keyword evidence="7" id="KW-0418">Kinase</keyword>
<dbReference type="InterPro" id="IPR004358">
    <property type="entry name" value="Sig_transdc_His_kin-like_C"/>
</dbReference>
<keyword evidence="10" id="KW-0812">Transmembrane</keyword>
<evidence type="ECO:0000256" key="6">
    <source>
        <dbReference type="ARBA" id="ARBA00022741"/>
    </source>
</evidence>
<dbReference type="NCBIfam" id="TIGR00229">
    <property type="entry name" value="sensory_box"/>
    <property type="match status" value="1"/>
</dbReference>
<evidence type="ECO:0000256" key="7">
    <source>
        <dbReference type="ARBA" id="ARBA00022777"/>
    </source>
</evidence>
<feature type="transmembrane region" description="Helical" evidence="10">
    <location>
        <begin position="6"/>
        <end position="24"/>
    </location>
</feature>
<keyword evidence="15" id="KW-1185">Reference proteome</keyword>
<dbReference type="InterPro" id="IPR036097">
    <property type="entry name" value="HisK_dim/P_sf"/>
</dbReference>
<dbReference type="Pfam" id="PF13426">
    <property type="entry name" value="PAS_9"/>
    <property type="match status" value="1"/>
</dbReference>
<evidence type="ECO:0000313" key="14">
    <source>
        <dbReference type="EMBL" id="TRO79275.1"/>
    </source>
</evidence>
<dbReference type="EC" id="2.7.13.3" evidence="3"/>
<dbReference type="PROSITE" id="PS50885">
    <property type="entry name" value="HAMP"/>
    <property type="match status" value="1"/>
</dbReference>
<dbReference type="SUPFAM" id="SSF158472">
    <property type="entry name" value="HAMP domain-like"/>
    <property type="match status" value="1"/>
</dbReference>
<dbReference type="EMBL" id="VJVV01000011">
    <property type="protein sequence ID" value="TRO79275.1"/>
    <property type="molecule type" value="Genomic_DNA"/>
</dbReference>
<keyword evidence="5" id="KW-0808">Transferase</keyword>
<dbReference type="CDD" id="cd00082">
    <property type="entry name" value="HisKA"/>
    <property type="match status" value="1"/>
</dbReference>
<dbReference type="PANTHER" id="PTHR43065:SF10">
    <property type="entry name" value="PEROXIDE STRESS-ACTIVATED HISTIDINE KINASE MAK3"/>
    <property type="match status" value="1"/>
</dbReference>
<dbReference type="CDD" id="cd06225">
    <property type="entry name" value="HAMP"/>
    <property type="match status" value="1"/>
</dbReference>
<evidence type="ECO:0000256" key="10">
    <source>
        <dbReference type="SAM" id="Phobius"/>
    </source>
</evidence>
<evidence type="ECO:0000256" key="3">
    <source>
        <dbReference type="ARBA" id="ARBA00012438"/>
    </source>
</evidence>
<evidence type="ECO:0000259" key="11">
    <source>
        <dbReference type="PROSITE" id="PS50109"/>
    </source>
</evidence>
<dbReference type="InterPro" id="IPR003661">
    <property type="entry name" value="HisK_dim/P_dom"/>
</dbReference>
<reference evidence="14 15" key="1">
    <citation type="submission" date="2019-07" db="EMBL/GenBank/DDBJ databases">
        <title>Insights of Desulfuromonas acetexigens electromicrobiology.</title>
        <authorList>
            <person name="Katuri K."/>
            <person name="Sapireddy V."/>
            <person name="Shaw D.R."/>
            <person name="Saikaly P."/>
        </authorList>
    </citation>
    <scope>NUCLEOTIDE SEQUENCE [LARGE SCALE GENOMIC DNA]</scope>
    <source>
        <strain evidence="14 15">2873</strain>
    </source>
</reference>
<dbReference type="InterPro" id="IPR000014">
    <property type="entry name" value="PAS"/>
</dbReference>
<dbReference type="Gene3D" id="3.30.565.10">
    <property type="entry name" value="Histidine kinase-like ATPase, C-terminal domain"/>
    <property type="match status" value="1"/>
</dbReference>
<dbReference type="InterPro" id="IPR005467">
    <property type="entry name" value="His_kinase_dom"/>
</dbReference>
<accession>A0A550J7S3</accession>
<dbReference type="InterPro" id="IPR036890">
    <property type="entry name" value="HATPase_C_sf"/>
</dbReference>
<dbReference type="Gene3D" id="6.10.340.10">
    <property type="match status" value="1"/>
</dbReference>
<feature type="domain" description="HAMP" evidence="13">
    <location>
        <begin position="196"/>
        <end position="248"/>
    </location>
</feature>
<dbReference type="OrthoDB" id="9805967at2"/>
<proteinExistence type="predicted"/>
<evidence type="ECO:0000256" key="5">
    <source>
        <dbReference type="ARBA" id="ARBA00022679"/>
    </source>
</evidence>
<dbReference type="Proteomes" id="UP000317155">
    <property type="component" value="Unassembled WGS sequence"/>
</dbReference>
<gene>
    <name evidence="14" type="ORF">FL622_13470</name>
</gene>
<dbReference type="Pfam" id="PF00512">
    <property type="entry name" value="HisKA"/>
    <property type="match status" value="1"/>
</dbReference>
<dbReference type="Pfam" id="PF02518">
    <property type="entry name" value="HATPase_c"/>
    <property type="match status" value="1"/>
</dbReference>
<dbReference type="SMART" id="SM00387">
    <property type="entry name" value="HATPase_c"/>
    <property type="match status" value="1"/>
</dbReference>
<dbReference type="PROSITE" id="PS50112">
    <property type="entry name" value="PAS"/>
    <property type="match status" value="1"/>
</dbReference>
<dbReference type="SMART" id="SM00388">
    <property type="entry name" value="HisKA"/>
    <property type="match status" value="1"/>
</dbReference>
<dbReference type="PANTHER" id="PTHR43065">
    <property type="entry name" value="SENSOR HISTIDINE KINASE"/>
    <property type="match status" value="1"/>
</dbReference>
<keyword evidence="8" id="KW-0067">ATP-binding</keyword>
<dbReference type="GO" id="GO:0000155">
    <property type="term" value="F:phosphorelay sensor kinase activity"/>
    <property type="evidence" value="ECO:0007669"/>
    <property type="project" value="InterPro"/>
</dbReference>
<evidence type="ECO:0000313" key="15">
    <source>
        <dbReference type="Proteomes" id="UP000317155"/>
    </source>
</evidence>
<evidence type="ECO:0000259" key="12">
    <source>
        <dbReference type="PROSITE" id="PS50112"/>
    </source>
</evidence>
<dbReference type="InterPro" id="IPR003660">
    <property type="entry name" value="HAMP_dom"/>
</dbReference>
<evidence type="ECO:0000256" key="4">
    <source>
        <dbReference type="ARBA" id="ARBA00022553"/>
    </source>
</evidence>
<dbReference type="SUPFAM" id="SSF55874">
    <property type="entry name" value="ATPase domain of HSP90 chaperone/DNA topoisomerase II/histidine kinase"/>
    <property type="match status" value="1"/>
</dbReference>
<dbReference type="RefSeq" id="WP_092053704.1">
    <property type="nucleotide sequence ID" value="NZ_FOJJ01000003.1"/>
</dbReference>
<evidence type="ECO:0000256" key="2">
    <source>
        <dbReference type="ARBA" id="ARBA00004370"/>
    </source>
</evidence>
<dbReference type="AlphaFoldDB" id="A0A550J7S3"/>
<evidence type="ECO:0000256" key="1">
    <source>
        <dbReference type="ARBA" id="ARBA00000085"/>
    </source>
</evidence>